<accession>A0AAF0WDN8</accession>
<dbReference type="InterPro" id="IPR003676">
    <property type="entry name" value="SAUR_fam"/>
</dbReference>
<dbReference type="Proteomes" id="UP000077755">
    <property type="component" value="Chromosome 2"/>
</dbReference>
<dbReference type="AlphaFoldDB" id="A0AAF0WDN8"/>
<gene>
    <name evidence="2" type="ORF">DCAR_0206110</name>
</gene>
<proteinExistence type="inferred from homology"/>
<name>A0AAF0WDN8_DAUCS</name>
<evidence type="ECO:0000313" key="3">
    <source>
        <dbReference type="Proteomes" id="UP000077755"/>
    </source>
</evidence>
<protein>
    <submittedName>
        <fullName evidence="2">Uncharacterized protein</fullName>
    </submittedName>
</protein>
<comment type="similarity">
    <text evidence="1">Belongs to the ARG7 family.</text>
</comment>
<organism evidence="2 3">
    <name type="scientific">Daucus carota subsp. sativus</name>
    <name type="common">Carrot</name>
    <dbReference type="NCBI Taxonomy" id="79200"/>
    <lineage>
        <taxon>Eukaryota</taxon>
        <taxon>Viridiplantae</taxon>
        <taxon>Streptophyta</taxon>
        <taxon>Embryophyta</taxon>
        <taxon>Tracheophyta</taxon>
        <taxon>Spermatophyta</taxon>
        <taxon>Magnoliopsida</taxon>
        <taxon>eudicotyledons</taxon>
        <taxon>Gunneridae</taxon>
        <taxon>Pentapetalae</taxon>
        <taxon>asterids</taxon>
        <taxon>campanulids</taxon>
        <taxon>Apiales</taxon>
        <taxon>Apiaceae</taxon>
        <taxon>Apioideae</taxon>
        <taxon>Scandiceae</taxon>
        <taxon>Daucinae</taxon>
        <taxon>Daucus</taxon>
        <taxon>Daucus sect. Daucus</taxon>
    </lineage>
</organism>
<sequence>MGVRVPRIINLKQILSWSSFLINPDLTSTIPRGCLAVYIGERQRSRFVVPVSYLNEPAFQELLSQAEEELGFNHPEGGLTIPCSVDTFNEITSCLTKL</sequence>
<evidence type="ECO:0000256" key="1">
    <source>
        <dbReference type="ARBA" id="ARBA00006974"/>
    </source>
</evidence>
<dbReference type="GO" id="GO:0009733">
    <property type="term" value="P:response to auxin"/>
    <property type="evidence" value="ECO:0007669"/>
    <property type="project" value="InterPro"/>
</dbReference>
<reference evidence="2" key="2">
    <citation type="submission" date="2022-03" db="EMBL/GenBank/DDBJ databases">
        <title>Draft title - Genomic analysis of global carrot germplasm unveils the trajectory of domestication and the origin of high carotenoid orange carrot.</title>
        <authorList>
            <person name="Iorizzo M."/>
            <person name="Ellison S."/>
            <person name="Senalik D."/>
            <person name="Macko-Podgorni A."/>
            <person name="Grzebelus D."/>
            <person name="Bostan H."/>
            <person name="Rolling W."/>
            <person name="Curaba J."/>
            <person name="Simon P."/>
        </authorList>
    </citation>
    <scope>NUCLEOTIDE SEQUENCE</scope>
    <source>
        <tissue evidence="2">Leaf</tissue>
    </source>
</reference>
<dbReference type="EMBL" id="CP093344">
    <property type="protein sequence ID" value="WOG86891.1"/>
    <property type="molecule type" value="Genomic_DNA"/>
</dbReference>
<dbReference type="Pfam" id="PF02519">
    <property type="entry name" value="Auxin_inducible"/>
    <property type="match status" value="1"/>
</dbReference>
<evidence type="ECO:0000313" key="2">
    <source>
        <dbReference type="EMBL" id="WOG86891.1"/>
    </source>
</evidence>
<keyword evidence="3" id="KW-1185">Reference proteome</keyword>
<dbReference type="PANTHER" id="PTHR31929">
    <property type="entry name" value="SAUR-LIKE AUXIN-RESPONSIVE PROTEIN FAMILY-RELATED"/>
    <property type="match status" value="1"/>
</dbReference>
<reference evidence="2" key="1">
    <citation type="journal article" date="2016" name="Nat. Genet.">
        <title>A high-quality carrot genome assembly provides new insights into carotenoid accumulation and asterid genome evolution.</title>
        <authorList>
            <person name="Iorizzo M."/>
            <person name="Ellison S."/>
            <person name="Senalik D."/>
            <person name="Zeng P."/>
            <person name="Satapoomin P."/>
            <person name="Huang J."/>
            <person name="Bowman M."/>
            <person name="Iovene M."/>
            <person name="Sanseverino W."/>
            <person name="Cavagnaro P."/>
            <person name="Yildiz M."/>
            <person name="Macko-Podgorni A."/>
            <person name="Moranska E."/>
            <person name="Grzebelus E."/>
            <person name="Grzebelus D."/>
            <person name="Ashrafi H."/>
            <person name="Zheng Z."/>
            <person name="Cheng S."/>
            <person name="Spooner D."/>
            <person name="Van Deynze A."/>
            <person name="Simon P."/>
        </authorList>
    </citation>
    <scope>NUCLEOTIDE SEQUENCE</scope>
    <source>
        <tissue evidence="2">Leaf</tissue>
    </source>
</reference>